<proteinExistence type="predicted"/>
<dbReference type="Gene3D" id="1.10.10.10">
    <property type="entry name" value="Winged helix-like DNA-binding domain superfamily/Winged helix DNA-binding domain"/>
    <property type="match status" value="1"/>
</dbReference>
<reference evidence="6 7" key="1">
    <citation type="submission" date="2019-12" db="EMBL/GenBank/DDBJ databases">
        <authorList>
            <person name="Kim Y.S."/>
        </authorList>
    </citation>
    <scope>NUCLEOTIDE SEQUENCE [LARGE SCALE GENOMIC DNA]</scope>
    <source>
        <strain evidence="6 7">MMS17-SY077</strain>
    </source>
</reference>
<evidence type="ECO:0000256" key="3">
    <source>
        <dbReference type="ARBA" id="ARBA00023163"/>
    </source>
</evidence>
<evidence type="ECO:0000259" key="5">
    <source>
        <dbReference type="PROSITE" id="PS50043"/>
    </source>
</evidence>
<dbReference type="PANTHER" id="PTHR44688">
    <property type="entry name" value="DNA-BINDING TRANSCRIPTIONAL ACTIVATOR DEVR_DOSR"/>
    <property type="match status" value="1"/>
</dbReference>
<feature type="region of interest" description="Disordered" evidence="4">
    <location>
        <begin position="1"/>
        <end position="56"/>
    </location>
</feature>
<keyword evidence="7" id="KW-1185">Reference proteome</keyword>
<dbReference type="InterPro" id="IPR036388">
    <property type="entry name" value="WH-like_DNA-bd_sf"/>
</dbReference>
<dbReference type="Pfam" id="PF00196">
    <property type="entry name" value="GerE"/>
    <property type="match status" value="1"/>
</dbReference>
<dbReference type="GO" id="GO:0003677">
    <property type="term" value="F:DNA binding"/>
    <property type="evidence" value="ECO:0007669"/>
    <property type="project" value="UniProtKB-KW"/>
</dbReference>
<comment type="caution">
    <text evidence="6">The sequence shown here is derived from an EMBL/GenBank/DDBJ whole genome shotgun (WGS) entry which is preliminary data.</text>
</comment>
<dbReference type="GO" id="GO:0006355">
    <property type="term" value="P:regulation of DNA-templated transcription"/>
    <property type="evidence" value="ECO:0007669"/>
    <property type="project" value="InterPro"/>
</dbReference>
<feature type="compositionally biased region" description="Basic and acidic residues" evidence="4">
    <location>
        <begin position="34"/>
        <end position="53"/>
    </location>
</feature>
<dbReference type="PRINTS" id="PR00038">
    <property type="entry name" value="HTHLUXR"/>
</dbReference>
<keyword evidence="1" id="KW-0805">Transcription regulation</keyword>
<sequence>MTPIQPPRRAIARSSMTPPRSDRERLGSPHPARHPQEHAIRGSEMRTETDRAGRSAVGVRAAQRLLEVARRDARSGSTGTAWAACLEAAAVGRRTGDAHLVARAAIVLADHDLLAWRTAAERQALCLEALGMLGPSGTGDATTAQLRDRVAAQLASLTSGWSVEPSSPVRAALAPDAAADRLARVRAEHAHLAGPGAAERRLELAAESVSLGRAAGDDDAVAWGALWGLDGLVRLGRRLEFNRALGAFSGLVERLDVPVWRWRLANVHAGLALLEDRPDDVEAALAEARREAAAAKVRSAGYLDLIHRSALAQRTGVRLAELEREVAAAIADAPLFAQGWRAQLLLDLGRTEEAVAIWRTLAPQLEALPTDSDEWFVATAGHARLAIAADDHEGAAAVLEQLRPFAGQHIAGPAETPYGGPVSLVLARLAVHLGDRAAAAVWAADAVSDAERMVAPHYAALARALPIERRTLGPLSPRETEVARCIVDGASNRVIAEELFLSERTVEQHVRSILRKLGAPNRAAVAGWVVRHADGR</sequence>
<evidence type="ECO:0000256" key="1">
    <source>
        <dbReference type="ARBA" id="ARBA00023015"/>
    </source>
</evidence>
<feature type="domain" description="HTH luxR-type" evidence="5">
    <location>
        <begin position="468"/>
        <end position="533"/>
    </location>
</feature>
<dbReference type="InterPro" id="IPR016032">
    <property type="entry name" value="Sig_transdc_resp-reg_C-effctor"/>
</dbReference>
<dbReference type="SUPFAM" id="SSF46894">
    <property type="entry name" value="C-terminal effector domain of the bipartite response regulators"/>
    <property type="match status" value="1"/>
</dbReference>
<organism evidence="6 7">
    <name type="scientific">Agromyces seonyuensis</name>
    <dbReference type="NCBI Taxonomy" id="2662446"/>
    <lineage>
        <taxon>Bacteria</taxon>
        <taxon>Bacillati</taxon>
        <taxon>Actinomycetota</taxon>
        <taxon>Actinomycetes</taxon>
        <taxon>Micrococcales</taxon>
        <taxon>Microbacteriaceae</taxon>
        <taxon>Agromyces</taxon>
    </lineage>
</organism>
<name>A0A6I4P3E3_9MICO</name>
<dbReference type="PANTHER" id="PTHR44688:SF16">
    <property type="entry name" value="DNA-BINDING TRANSCRIPTIONAL ACTIVATOR DEVR_DOSR"/>
    <property type="match status" value="1"/>
</dbReference>
<dbReference type="Proteomes" id="UP000438182">
    <property type="component" value="Unassembled WGS sequence"/>
</dbReference>
<evidence type="ECO:0000256" key="4">
    <source>
        <dbReference type="SAM" id="MobiDB-lite"/>
    </source>
</evidence>
<protein>
    <recommendedName>
        <fullName evidence="5">HTH luxR-type domain-containing protein</fullName>
    </recommendedName>
</protein>
<evidence type="ECO:0000313" key="6">
    <source>
        <dbReference type="EMBL" id="MWB98699.1"/>
    </source>
</evidence>
<dbReference type="AlphaFoldDB" id="A0A6I4P3E3"/>
<dbReference type="PROSITE" id="PS00622">
    <property type="entry name" value="HTH_LUXR_1"/>
    <property type="match status" value="1"/>
</dbReference>
<keyword evidence="3" id="KW-0804">Transcription</keyword>
<accession>A0A6I4P3E3</accession>
<dbReference type="EMBL" id="WSTA01000034">
    <property type="protein sequence ID" value="MWB98699.1"/>
    <property type="molecule type" value="Genomic_DNA"/>
</dbReference>
<dbReference type="SMART" id="SM00421">
    <property type="entry name" value="HTH_LUXR"/>
    <property type="match status" value="1"/>
</dbReference>
<gene>
    <name evidence="6" type="ORF">GB864_09075</name>
</gene>
<dbReference type="PROSITE" id="PS50043">
    <property type="entry name" value="HTH_LUXR_2"/>
    <property type="match status" value="1"/>
</dbReference>
<keyword evidence="2" id="KW-0238">DNA-binding</keyword>
<dbReference type="InterPro" id="IPR000792">
    <property type="entry name" value="Tscrpt_reg_LuxR_C"/>
</dbReference>
<evidence type="ECO:0000313" key="7">
    <source>
        <dbReference type="Proteomes" id="UP000438182"/>
    </source>
</evidence>
<evidence type="ECO:0000256" key="2">
    <source>
        <dbReference type="ARBA" id="ARBA00023125"/>
    </source>
</evidence>
<dbReference type="CDD" id="cd06170">
    <property type="entry name" value="LuxR_C_like"/>
    <property type="match status" value="1"/>
</dbReference>